<evidence type="ECO:0000256" key="6">
    <source>
        <dbReference type="ARBA" id="ARBA00022842"/>
    </source>
</evidence>
<dbReference type="PANTHER" id="PTHR11649">
    <property type="entry name" value="MSS1/TRME-RELATED GTP-BINDING PROTEIN"/>
    <property type="match status" value="1"/>
</dbReference>
<dbReference type="CDD" id="cd01876">
    <property type="entry name" value="YihA_EngB"/>
    <property type="match status" value="1"/>
</dbReference>
<gene>
    <name evidence="10 12" type="primary">engB</name>
    <name evidence="12" type="ORF">FVIR_GE00104</name>
</gene>
<dbReference type="EMBL" id="LN999832">
    <property type="protein sequence ID" value="CUX95868.1"/>
    <property type="molecule type" value="Genomic_DNA"/>
</dbReference>
<protein>
    <recommendedName>
        <fullName evidence="10">Probable GTP-binding protein EngB</fullName>
    </recommendedName>
</protein>
<evidence type="ECO:0000256" key="1">
    <source>
        <dbReference type="ARBA" id="ARBA00001946"/>
    </source>
</evidence>
<dbReference type="RefSeq" id="WP_067497549.1">
    <property type="nucleotide sequence ID" value="NZ_LN999832.1"/>
</dbReference>
<dbReference type="GO" id="GO:0000917">
    <property type="term" value="P:division septum assembly"/>
    <property type="evidence" value="ECO:0007669"/>
    <property type="project" value="UniProtKB-KW"/>
</dbReference>
<dbReference type="GO" id="GO:0005829">
    <property type="term" value="C:cytosol"/>
    <property type="evidence" value="ECO:0007669"/>
    <property type="project" value="TreeGrafter"/>
</dbReference>
<accession>A0A143WQ63</accession>
<keyword evidence="13" id="KW-1185">Reference proteome</keyword>
<dbReference type="GO" id="GO:0005525">
    <property type="term" value="F:GTP binding"/>
    <property type="evidence" value="ECO:0007669"/>
    <property type="project" value="UniProtKB-UniRule"/>
</dbReference>
<dbReference type="GO" id="GO:0046872">
    <property type="term" value="F:metal ion binding"/>
    <property type="evidence" value="ECO:0007669"/>
    <property type="project" value="UniProtKB-KW"/>
</dbReference>
<evidence type="ECO:0000256" key="7">
    <source>
        <dbReference type="ARBA" id="ARBA00023134"/>
    </source>
</evidence>
<dbReference type="InterPro" id="IPR027417">
    <property type="entry name" value="P-loop_NTPase"/>
</dbReference>
<dbReference type="InterPro" id="IPR019987">
    <property type="entry name" value="GTP-bd_ribosome_bio_YsxC"/>
</dbReference>
<sequence>MKKFYNYQLTHFVSSKTDIHSFPSDSGIEIAFSGRSNAGKSSAINALTNKKNLARTSKIPGCTQLINIFEVKSGIRLIDLPGYGYAKVPQKLKRNWHYVLVKYLKMRKNLKGLVILMDIRYPMKDLDQKIVQLAIDINIPVLILLTKSDKLSSFACKTQLNQVRKIVLSFIGDIQVEIFSSLKKIGINKLKQKLNDWFTHIQYHSRKL</sequence>
<dbReference type="OrthoDB" id="9804921at2"/>
<proteinExistence type="inferred from homology"/>
<dbReference type="KEGG" id="ged:FVIR_GE00104"/>
<comment type="function">
    <text evidence="10">Necessary for normal cell division and for the maintenance of normal septation.</text>
</comment>
<keyword evidence="8 10" id="KW-0717">Septation</keyword>
<evidence type="ECO:0000256" key="10">
    <source>
        <dbReference type="HAMAP-Rule" id="MF_00321"/>
    </source>
</evidence>
<keyword evidence="7 10" id="KW-0342">GTP-binding</keyword>
<dbReference type="InterPro" id="IPR030393">
    <property type="entry name" value="G_ENGB_dom"/>
</dbReference>
<dbReference type="PATRIC" id="fig|1070130.3.peg.169"/>
<evidence type="ECO:0000256" key="5">
    <source>
        <dbReference type="ARBA" id="ARBA00022741"/>
    </source>
</evidence>
<name>A0A143WQ63_9ENTR</name>
<evidence type="ECO:0000313" key="12">
    <source>
        <dbReference type="EMBL" id="CUX95868.1"/>
    </source>
</evidence>
<comment type="similarity">
    <text evidence="2 10">Belongs to the TRAFAC class TrmE-Era-EngA-EngB-Septin-like GTPase superfamily. EngB GTPase family.</text>
</comment>
<dbReference type="Gene3D" id="3.40.50.300">
    <property type="entry name" value="P-loop containing nucleotide triphosphate hydrolases"/>
    <property type="match status" value="1"/>
</dbReference>
<organism evidence="12 13">
    <name type="scientific">Candidatus Gullanella endobia</name>
    <dbReference type="NCBI Taxonomy" id="1070130"/>
    <lineage>
        <taxon>Bacteria</taxon>
        <taxon>Pseudomonadati</taxon>
        <taxon>Pseudomonadota</taxon>
        <taxon>Gammaproteobacteria</taxon>
        <taxon>Enterobacterales</taxon>
        <taxon>Enterobacteriaceae</taxon>
        <taxon>Candidatus Gullanella</taxon>
    </lineage>
</organism>
<dbReference type="Proteomes" id="UP000095665">
    <property type="component" value="Chromosome I"/>
</dbReference>
<dbReference type="FunFam" id="3.40.50.300:FF:000098">
    <property type="entry name" value="Probable GTP-binding protein EngB"/>
    <property type="match status" value="1"/>
</dbReference>
<feature type="domain" description="EngB-type G" evidence="11">
    <location>
        <begin position="26"/>
        <end position="200"/>
    </location>
</feature>
<evidence type="ECO:0000256" key="8">
    <source>
        <dbReference type="ARBA" id="ARBA00023210"/>
    </source>
</evidence>
<comment type="cofactor">
    <cofactor evidence="1">
        <name>Mg(2+)</name>
        <dbReference type="ChEBI" id="CHEBI:18420"/>
    </cofactor>
</comment>
<evidence type="ECO:0000259" key="11">
    <source>
        <dbReference type="PROSITE" id="PS51706"/>
    </source>
</evidence>
<reference evidence="13" key="1">
    <citation type="submission" date="2016-01" db="EMBL/GenBank/DDBJ databases">
        <authorList>
            <person name="Husnik F."/>
        </authorList>
    </citation>
    <scope>NUCLEOTIDE SEQUENCE [LARGE SCALE GENOMIC DNA]</scope>
</reference>
<dbReference type="NCBIfam" id="TIGR03598">
    <property type="entry name" value="GTPase_YsxC"/>
    <property type="match status" value="1"/>
</dbReference>
<keyword evidence="3 10" id="KW-0132">Cell division</keyword>
<dbReference type="Pfam" id="PF01926">
    <property type="entry name" value="MMR_HSR1"/>
    <property type="match status" value="1"/>
</dbReference>
<dbReference type="HAMAP" id="MF_00321">
    <property type="entry name" value="GTPase_EngB"/>
    <property type="match status" value="1"/>
</dbReference>
<evidence type="ECO:0000256" key="3">
    <source>
        <dbReference type="ARBA" id="ARBA00022618"/>
    </source>
</evidence>
<dbReference type="PROSITE" id="PS51706">
    <property type="entry name" value="G_ENGB"/>
    <property type="match status" value="1"/>
</dbReference>
<dbReference type="STRING" id="1070130.FVIR_GE00104"/>
<keyword evidence="9 10" id="KW-0131">Cell cycle</keyword>
<dbReference type="InterPro" id="IPR006073">
    <property type="entry name" value="GTP-bd"/>
</dbReference>
<evidence type="ECO:0000256" key="2">
    <source>
        <dbReference type="ARBA" id="ARBA00009638"/>
    </source>
</evidence>
<keyword evidence="6" id="KW-0460">Magnesium</keyword>
<evidence type="ECO:0000256" key="9">
    <source>
        <dbReference type="ARBA" id="ARBA00023306"/>
    </source>
</evidence>
<dbReference type="SUPFAM" id="SSF52540">
    <property type="entry name" value="P-loop containing nucleoside triphosphate hydrolases"/>
    <property type="match status" value="1"/>
</dbReference>
<keyword evidence="5 10" id="KW-0547">Nucleotide-binding</keyword>
<keyword evidence="4" id="KW-0479">Metal-binding</keyword>
<dbReference type="PANTHER" id="PTHR11649:SF13">
    <property type="entry name" value="ENGB-TYPE G DOMAIN-CONTAINING PROTEIN"/>
    <property type="match status" value="1"/>
</dbReference>
<evidence type="ECO:0000256" key="4">
    <source>
        <dbReference type="ARBA" id="ARBA00022723"/>
    </source>
</evidence>
<dbReference type="AlphaFoldDB" id="A0A143WQ63"/>
<evidence type="ECO:0000313" key="13">
    <source>
        <dbReference type="Proteomes" id="UP000095665"/>
    </source>
</evidence>